<keyword evidence="2" id="KW-0507">mRNA processing</keyword>
<dbReference type="InterPro" id="IPR035563">
    <property type="entry name" value="SF3As1_ubi"/>
</dbReference>
<dbReference type="Pfam" id="PF01805">
    <property type="entry name" value="Surp"/>
    <property type="match status" value="2"/>
</dbReference>
<evidence type="ECO:0000256" key="4">
    <source>
        <dbReference type="ARBA" id="ARBA00022737"/>
    </source>
</evidence>
<keyword evidence="5" id="KW-0508">mRNA splicing</keyword>
<dbReference type="InterPro" id="IPR029071">
    <property type="entry name" value="Ubiquitin-like_domsf"/>
</dbReference>
<dbReference type="InterPro" id="IPR022030">
    <property type="entry name" value="SF3A1_dom"/>
</dbReference>
<evidence type="ECO:0000256" key="2">
    <source>
        <dbReference type="ARBA" id="ARBA00022664"/>
    </source>
</evidence>
<dbReference type="CDD" id="cd01800">
    <property type="entry name" value="Ubl_SF3a120"/>
    <property type="match status" value="1"/>
</dbReference>
<keyword evidence="3" id="KW-0747">Spliceosome</keyword>
<dbReference type="Pfam" id="PF00240">
    <property type="entry name" value="ubiquitin"/>
    <property type="match status" value="1"/>
</dbReference>
<dbReference type="InterPro" id="IPR045146">
    <property type="entry name" value="SF3A1"/>
</dbReference>
<evidence type="ECO:0000256" key="7">
    <source>
        <dbReference type="SAM" id="MobiDB-lite"/>
    </source>
</evidence>
<name>A0A8H2WF26_9AGAM</name>
<dbReference type="EMBL" id="CAJMWS010000210">
    <property type="protein sequence ID" value="CAE6379418.1"/>
    <property type="molecule type" value="Genomic_DNA"/>
</dbReference>
<organism evidence="10 11">
    <name type="scientific">Rhizoctonia solani</name>
    <dbReference type="NCBI Taxonomy" id="456999"/>
    <lineage>
        <taxon>Eukaryota</taxon>
        <taxon>Fungi</taxon>
        <taxon>Dikarya</taxon>
        <taxon>Basidiomycota</taxon>
        <taxon>Agaricomycotina</taxon>
        <taxon>Agaricomycetes</taxon>
        <taxon>Cantharellales</taxon>
        <taxon>Ceratobasidiaceae</taxon>
        <taxon>Rhizoctonia</taxon>
    </lineage>
</organism>
<feature type="compositionally biased region" description="Basic and acidic residues" evidence="7">
    <location>
        <begin position="523"/>
        <end position="544"/>
    </location>
</feature>
<evidence type="ECO:0000259" key="8">
    <source>
        <dbReference type="PROSITE" id="PS50053"/>
    </source>
</evidence>
<dbReference type="SUPFAM" id="SSF109905">
    <property type="entry name" value="Surp module (SWAP domain)"/>
    <property type="match status" value="2"/>
</dbReference>
<dbReference type="GO" id="GO:0045292">
    <property type="term" value="P:mRNA cis splicing, via spliceosome"/>
    <property type="evidence" value="ECO:0007669"/>
    <property type="project" value="InterPro"/>
</dbReference>
<dbReference type="FunFam" id="1.10.10.790:FF:000001">
    <property type="entry name" value="Splicing factor 3a, subunit 1"/>
    <property type="match status" value="1"/>
</dbReference>
<evidence type="ECO:0000256" key="1">
    <source>
        <dbReference type="ARBA" id="ARBA00004123"/>
    </source>
</evidence>
<feature type="region of interest" description="Disordered" evidence="7">
    <location>
        <begin position="386"/>
        <end position="421"/>
    </location>
</feature>
<dbReference type="PROSITE" id="PS50053">
    <property type="entry name" value="UBIQUITIN_2"/>
    <property type="match status" value="1"/>
</dbReference>
<evidence type="ECO:0000313" key="10">
    <source>
        <dbReference type="EMBL" id="CAE6379418.1"/>
    </source>
</evidence>
<keyword evidence="6" id="KW-0539">Nucleus</keyword>
<evidence type="ECO:0008006" key="12">
    <source>
        <dbReference type="Google" id="ProtNLM"/>
    </source>
</evidence>
<dbReference type="FunFam" id="1.10.10.790:FF:000002">
    <property type="entry name" value="Splicing factor 3A subunit 1"/>
    <property type="match status" value="1"/>
</dbReference>
<keyword evidence="4" id="KW-0677">Repeat</keyword>
<evidence type="ECO:0000256" key="6">
    <source>
        <dbReference type="ARBA" id="ARBA00023242"/>
    </source>
</evidence>
<sequence length="808" mass="89485">MRTCSGGRLELKSLQEDPLCNLCTRDLTDTNLTLVTTMSVAVANPMNAGMDSQVNAMIEDAVASANHQNSLQGGDTSLSRSGAAKFATGMIYPPPDIRTIIDRTATFVARSANPVQFEDKIRESQRNEPKFSFLNSADPYHAYYRHQIQKVEDGVEEPEVVQVKKDVPQEIVPQIQAPPKEPPPHDFVFDAPQVSAVDLDIIKLTALYTARRGRPFLNALMAREARNFQFDFLRPNHSLFSYFNNLVDQYTRVLRPSKELLAKIALHGTPEGKWDMLTEARERATYERWRREREKKKEDDQEAERIAFAEIDWHDYHVVQTIEFTAADATSDLPPPMSIAEVENMTLAQKRMAAQIMEATAPDVEAYRAANAQPEEELMSEILGADGFSTSGANADDDEMRERKRREAEEREREEARAREMQNGTNAPMKIRKDYVPKTLAAKAAAKQTMTTCTICGQQVPESELAEHRRIELLDPKWKSQRDNLEMRRAQASELQGGANVVTSLRDLARTRTDIFGAEAEEEARKKEAAEEQARRREREKVVWDGHTASKAGTLDKFQSSANLEEQIAAIHKAKLGIGAATGHTIGPTAGPSGVSTLPINPSLPANPTTLPPPPMDPAGVYSAGATVFAAPQPLPPPHPSLPAMPTFAMSPPGIHPSRLAAMGMPGAPSPVAGVVRSADEMNGGDGMQQAAPKRPRVEKLPEGRYYTEQDWQNLHNNEPVSINVQLPNHPENPEWKMNGQVATVPDLPLTLLISTLRDRVQHIVGSSLGASWMRFSYNGKPLTNNQTLASYNLGEGDLIVLDVRKKK</sequence>
<dbReference type="Gene3D" id="3.10.20.90">
    <property type="entry name" value="Phosphatidylinositol 3-kinase Catalytic Subunit, Chain A, domain 1"/>
    <property type="match status" value="1"/>
</dbReference>
<dbReference type="InterPro" id="IPR000061">
    <property type="entry name" value="Surp"/>
</dbReference>
<dbReference type="Gene3D" id="1.10.10.790">
    <property type="entry name" value="Surp module"/>
    <property type="match status" value="2"/>
</dbReference>
<comment type="subcellular location">
    <subcellularLocation>
        <location evidence="1">Nucleus</location>
    </subcellularLocation>
</comment>
<gene>
    <name evidence="10" type="ORF">RDB_LOCUS32916</name>
</gene>
<dbReference type="SMART" id="SM00648">
    <property type="entry name" value="SWAP"/>
    <property type="match status" value="2"/>
</dbReference>
<dbReference type="InterPro" id="IPR000626">
    <property type="entry name" value="Ubiquitin-like_dom"/>
</dbReference>
<dbReference type="PROSITE" id="PS50128">
    <property type="entry name" value="SURP"/>
    <property type="match status" value="2"/>
</dbReference>
<feature type="region of interest" description="Disordered" evidence="7">
    <location>
        <begin position="520"/>
        <end position="544"/>
    </location>
</feature>
<comment type="caution">
    <text evidence="10">The sequence shown here is derived from an EMBL/GenBank/DDBJ whole genome shotgun (WGS) entry which is preliminary data.</text>
</comment>
<feature type="compositionally biased region" description="Basic and acidic residues" evidence="7">
    <location>
        <begin position="400"/>
        <end position="420"/>
    </location>
</feature>
<dbReference type="SUPFAM" id="SSF54236">
    <property type="entry name" value="Ubiquitin-like"/>
    <property type="match status" value="1"/>
</dbReference>
<dbReference type="PANTHER" id="PTHR15316:SF1">
    <property type="entry name" value="SPLICING FACTOR 3A SUBUNIT 1"/>
    <property type="match status" value="1"/>
</dbReference>
<reference evidence="10" key="1">
    <citation type="submission" date="2021-01" db="EMBL/GenBank/DDBJ databases">
        <authorList>
            <person name="Kaushik A."/>
        </authorList>
    </citation>
    <scope>NUCLEOTIDE SEQUENCE</scope>
    <source>
        <strain evidence="10">AG1-1C</strain>
    </source>
</reference>
<dbReference type="AlphaFoldDB" id="A0A8H2WF26"/>
<feature type="domain" description="SURP motif" evidence="9">
    <location>
        <begin position="100"/>
        <end position="144"/>
    </location>
</feature>
<dbReference type="Proteomes" id="UP000663846">
    <property type="component" value="Unassembled WGS sequence"/>
</dbReference>
<evidence type="ECO:0000259" key="9">
    <source>
        <dbReference type="PROSITE" id="PS50128"/>
    </source>
</evidence>
<evidence type="ECO:0000256" key="5">
    <source>
        <dbReference type="ARBA" id="ARBA00023187"/>
    </source>
</evidence>
<dbReference type="GO" id="GO:0000381">
    <property type="term" value="P:regulation of alternative mRNA splicing, via spliceosome"/>
    <property type="evidence" value="ECO:0007669"/>
    <property type="project" value="TreeGrafter"/>
</dbReference>
<feature type="domain" description="SURP motif" evidence="9">
    <location>
        <begin position="201"/>
        <end position="243"/>
    </location>
</feature>
<dbReference type="PANTHER" id="PTHR15316">
    <property type="entry name" value="SPLICEOSOME ASSOCIATED PROTEIN 114/SWAP SPLICING FACTOR-RELATED"/>
    <property type="match status" value="1"/>
</dbReference>
<dbReference type="GO" id="GO:0003723">
    <property type="term" value="F:RNA binding"/>
    <property type="evidence" value="ECO:0007669"/>
    <property type="project" value="InterPro"/>
</dbReference>
<evidence type="ECO:0000313" key="11">
    <source>
        <dbReference type="Proteomes" id="UP000663846"/>
    </source>
</evidence>
<feature type="domain" description="Ubiquitin-like" evidence="8">
    <location>
        <begin position="721"/>
        <end position="808"/>
    </location>
</feature>
<dbReference type="GO" id="GO:0071004">
    <property type="term" value="C:U2-type prespliceosome"/>
    <property type="evidence" value="ECO:0007669"/>
    <property type="project" value="TreeGrafter"/>
</dbReference>
<dbReference type="InterPro" id="IPR035967">
    <property type="entry name" value="SWAP/Surp_sf"/>
</dbReference>
<protein>
    <recommendedName>
        <fullName evidence="12">Splicing factor 3A subunit 1</fullName>
    </recommendedName>
</protein>
<accession>A0A8H2WF26</accession>
<proteinExistence type="predicted"/>
<dbReference type="GO" id="GO:0005686">
    <property type="term" value="C:U2 snRNP"/>
    <property type="evidence" value="ECO:0007669"/>
    <property type="project" value="UniProtKB-ARBA"/>
</dbReference>
<evidence type="ECO:0000256" key="3">
    <source>
        <dbReference type="ARBA" id="ARBA00022728"/>
    </source>
</evidence>
<dbReference type="GO" id="GO:0071013">
    <property type="term" value="C:catalytic step 2 spliceosome"/>
    <property type="evidence" value="ECO:0007669"/>
    <property type="project" value="TreeGrafter"/>
</dbReference>
<dbReference type="Pfam" id="PF12230">
    <property type="entry name" value="PRP21_like_P"/>
    <property type="match status" value="1"/>
</dbReference>